<reference evidence="1 2" key="1">
    <citation type="submission" date="2016-08" db="EMBL/GenBank/DDBJ databases">
        <authorList>
            <person name="Seilhamer J.J."/>
        </authorList>
    </citation>
    <scope>NUCLEOTIDE SEQUENCE [LARGE SCALE GENOMIC DNA]</scope>
    <source>
        <strain evidence="1 2">NML150140-1</strain>
    </source>
</reference>
<accession>A0A1E3UFT7</accession>
<organism evidence="1 2">
    <name type="scientific">Eisenbergiella tayi</name>
    <dbReference type="NCBI Taxonomy" id="1432052"/>
    <lineage>
        <taxon>Bacteria</taxon>
        <taxon>Bacillati</taxon>
        <taxon>Bacillota</taxon>
        <taxon>Clostridia</taxon>
        <taxon>Lachnospirales</taxon>
        <taxon>Lachnospiraceae</taxon>
        <taxon>Eisenbergiella</taxon>
    </lineage>
</organism>
<comment type="caution">
    <text evidence="1">The sequence shown here is derived from an EMBL/GenBank/DDBJ whole genome shotgun (WGS) entry which is preliminary data.</text>
</comment>
<protein>
    <submittedName>
        <fullName evidence="1">Uncharacterized protein</fullName>
    </submittedName>
</protein>
<dbReference type="EMBL" id="MEHA01000012">
    <property type="protein sequence ID" value="ODR49588.1"/>
    <property type="molecule type" value="Genomic_DNA"/>
</dbReference>
<proteinExistence type="predicted"/>
<name>A0A1E3UFT7_9FIRM</name>
<dbReference type="RefSeq" id="WP_069431788.1">
    <property type="nucleotide sequence ID" value="NZ_MEHA01000012.1"/>
</dbReference>
<evidence type="ECO:0000313" key="2">
    <source>
        <dbReference type="Proteomes" id="UP000094271"/>
    </source>
</evidence>
<dbReference type="Proteomes" id="UP000094271">
    <property type="component" value="Unassembled WGS sequence"/>
</dbReference>
<dbReference type="AlphaFoldDB" id="A0A1E3UFT7"/>
<evidence type="ECO:0000313" key="1">
    <source>
        <dbReference type="EMBL" id="ODR49588.1"/>
    </source>
</evidence>
<gene>
    <name evidence="1" type="ORF">BEI59_16710</name>
</gene>
<sequence>MQYIWEVVLAAEKNGIREADLQYEVPEVRSPYLEVSFYDLNTQTVEQTAVEVNPFYRFFDIFSGVLDINQKEYEKTKEIFVDAVFHYLALTDLRMGMSRKDYYVKFLVEELESGQFGRKAKAAIQLFSSYEKKYIVLALMDVVSSRNYREIFKWLFQEIYKDSIIYKSMDCANELYIYVGSAETQEERKRVQFLLDTFLPIGVRTEVFYLEHFGILEIEETMILDQVLLI</sequence>
<dbReference type="OrthoDB" id="1664281at2"/>